<dbReference type="SUPFAM" id="SSF51735">
    <property type="entry name" value="NAD(P)-binding Rossmann-fold domains"/>
    <property type="match status" value="1"/>
</dbReference>
<dbReference type="PANTHER" id="PTHR43639">
    <property type="entry name" value="OXIDOREDUCTASE, SHORT-CHAIN DEHYDROGENASE/REDUCTASE FAMILY (AFU_ORTHOLOGUE AFUA_5G02870)"/>
    <property type="match status" value="1"/>
</dbReference>
<evidence type="ECO:0000256" key="1">
    <source>
        <dbReference type="ARBA" id="ARBA00006484"/>
    </source>
</evidence>
<dbReference type="InterPro" id="IPR002347">
    <property type="entry name" value="SDR_fam"/>
</dbReference>
<dbReference type="Pfam" id="PF13561">
    <property type="entry name" value="adh_short_C2"/>
    <property type="match status" value="1"/>
</dbReference>
<dbReference type="EMBL" id="CAEZUP010000142">
    <property type="protein sequence ID" value="CAB4625064.1"/>
    <property type="molecule type" value="Genomic_DNA"/>
</dbReference>
<dbReference type="GO" id="GO:0016491">
    <property type="term" value="F:oxidoreductase activity"/>
    <property type="evidence" value="ECO:0007669"/>
    <property type="project" value="UniProtKB-KW"/>
</dbReference>
<dbReference type="Gene3D" id="3.40.50.720">
    <property type="entry name" value="NAD(P)-binding Rossmann-like Domain"/>
    <property type="match status" value="1"/>
</dbReference>
<protein>
    <submittedName>
        <fullName evidence="3">Unannotated protein</fullName>
    </submittedName>
</protein>
<reference evidence="3" key="1">
    <citation type="submission" date="2020-05" db="EMBL/GenBank/DDBJ databases">
        <authorList>
            <person name="Chiriac C."/>
            <person name="Salcher M."/>
            <person name="Ghai R."/>
            <person name="Kavagutti S V."/>
        </authorList>
    </citation>
    <scope>NUCLEOTIDE SEQUENCE</scope>
</reference>
<dbReference type="PRINTS" id="PR00081">
    <property type="entry name" value="GDHRDH"/>
</dbReference>
<dbReference type="PANTHER" id="PTHR43639:SF1">
    <property type="entry name" value="SHORT-CHAIN DEHYDROGENASE_REDUCTASE FAMILY PROTEIN"/>
    <property type="match status" value="1"/>
</dbReference>
<dbReference type="CDD" id="cd05233">
    <property type="entry name" value="SDR_c"/>
    <property type="match status" value="1"/>
</dbReference>
<evidence type="ECO:0000313" key="3">
    <source>
        <dbReference type="EMBL" id="CAB4625064.1"/>
    </source>
</evidence>
<name>A0A6J6IKT1_9ZZZZ</name>
<organism evidence="3">
    <name type="scientific">freshwater metagenome</name>
    <dbReference type="NCBI Taxonomy" id="449393"/>
    <lineage>
        <taxon>unclassified sequences</taxon>
        <taxon>metagenomes</taxon>
        <taxon>ecological metagenomes</taxon>
    </lineage>
</organism>
<gene>
    <name evidence="3" type="ORF">UFOPK1835_02095</name>
</gene>
<comment type="similarity">
    <text evidence="1">Belongs to the short-chain dehydrogenases/reductases (SDR) family.</text>
</comment>
<keyword evidence="2" id="KW-0560">Oxidoreductase</keyword>
<sequence length="272" mass="28199">MNVNADPDAAPDVNPTTGDFAGRTGAALVTGGTGGIGAAICRMLALRGSDVFFTFRSNAVAAAELEAELRSYGVGCVSMAADLVDENMAALVVERTIEEFGGMHTFVHAAGPHVAQMHLSRVEPSMYRSQIEGEAIAFFNVAQPALAHLRLGGGSIVAVTTAATRRYPVRDGLSSGTKGAVEAVVRAIAAEEGRFGIRANCVGPGMLTDGMAARLMASGDLDDAALEVTMRNIPLRKFGDAIDIAEAVCFLASDRADFISGQMLDVDGGYGV</sequence>
<proteinExistence type="inferred from homology"/>
<dbReference type="InterPro" id="IPR036291">
    <property type="entry name" value="NAD(P)-bd_dom_sf"/>
</dbReference>
<accession>A0A6J6IKT1</accession>
<dbReference type="AlphaFoldDB" id="A0A6J6IKT1"/>
<evidence type="ECO:0000256" key="2">
    <source>
        <dbReference type="ARBA" id="ARBA00023002"/>
    </source>
</evidence>